<evidence type="ECO:0000256" key="1">
    <source>
        <dbReference type="SAM" id="Coils"/>
    </source>
</evidence>
<evidence type="ECO:0000313" key="4">
    <source>
        <dbReference type="Proteomes" id="UP001165060"/>
    </source>
</evidence>
<accession>A0ABQ6NC05</accession>
<feature type="region of interest" description="Disordered" evidence="2">
    <location>
        <begin position="649"/>
        <end position="676"/>
    </location>
</feature>
<feature type="compositionally biased region" description="Gly residues" evidence="2">
    <location>
        <begin position="205"/>
        <end position="220"/>
    </location>
</feature>
<sequence>MQGVLSLPDSDPSTGQPCYLEHLASLSPSGVLTLSPTSLSPDDTADSLSIDVPAAATGVSLWPDGQGFDLDFVTGQSFPIHAGGAASAREWAAALRAHVAGGGRAAPPPPEIPSANSSISLDAADAHALPAPSEHARDILGSYERALGDLAAAPGRSAASPARPPRAPRGGPTNGLDSSALSLLGEDGDAGEPDPNAGDPAAGDPAGGDPAGGDPAGGGPTLAVPRAELLASVAAARAQRRELAALKAEAAALAAARGAEAAGLRGERDALQFRVESMDAKLRMEGDRRRSVEQAVRGLTEEKERYARGVEELGGKVGEYERAVVESKLASVKDTTGVIEEATRGVELVLRKEREERGRERRGLELAHANDKQAALARQREVLKKELSVEKAVALAEAAEKAADEVHRVKVAVEDRWKKKLEKLREATAAAQQQTARDVKQLTALHATHVGALERALKEEAERLGIAREQNKQLTIGRAEDAARVAAERERDAREKAQNLKDAELFRGEARRAEAEREEMARKFQGARGEAKRMEDEKRMAEAKLQGVKARLAEAEAECVALTRGLQSASVESRGGSSLVELLRRENAVLRRKEDGAKHAMRKMRDALMSVNRHIYGAKAADMCAKMAEEVGAAQFMGLGLGDSPLANLTNKEAGEAGKRGGGAGRGKRGARKPFV</sequence>
<dbReference type="EMBL" id="BRYB01006269">
    <property type="protein sequence ID" value="GMI53884.1"/>
    <property type="molecule type" value="Genomic_DNA"/>
</dbReference>
<feature type="region of interest" description="Disordered" evidence="2">
    <location>
        <begin position="153"/>
        <end position="222"/>
    </location>
</feature>
<comment type="caution">
    <text evidence="3">The sequence shown here is derived from an EMBL/GenBank/DDBJ whole genome shotgun (WGS) entry which is preliminary data.</text>
</comment>
<protein>
    <submittedName>
        <fullName evidence="3">Uncharacterized protein</fullName>
    </submittedName>
</protein>
<name>A0ABQ6NC05_9STRA</name>
<feature type="coiled-coil region" evidence="1">
    <location>
        <begin position="483"/>
        <end position="572"/>
    </location>
</feature>
<keyword evidence="4" id="KW-1185">Reference proteome</keyword>
<reference evidence="3 4" key="1">
    <citation type="journal article" date="2023" name="Commun. Biol.">
        <title>Genome analysis of Parmales, the sister group of diatoms, reveals the evolutionary specialization of diatoms from phago-mixotrophs to photoautotrophs.</title>
        <authorList>
            <person name="Ban H."/>
            <person name="Sato S."/>
            <person name="Yoshikawa S."/>
            <person name="Yamada K."/>
            <person name="Nakamura Y."/>
            <person name="Ichinomiya M."/>
            <person name="Sato N."/>
            <person name="Blanc-Mathieu R."/>
            <person name="Endo H."/>
            <person name="Kuwata A."/>
            <person name="Ogata H."/>
        </authorList>
    </citation>
    <scope>NUCLEOTIDE SEQUENCE [LARGE SCALE GENOMIC DNA]</scope>
</reference>
<keyword evidence="1" id="KW-0175">Coiled coil</keyword>
<evidence type="ECO:0000256" key="2">
    <source>
        <dbReference type="SAM" id="MobiDB-lite"/>
    </source>
</evidence>
<gene>
    <name evidence="3" type="ORF">TeGR_g7335</name>
</gene>
<feature type="compositionally biased region" description="Low complexity" evidence="2">
    <location>
        <begin position="193"/>
        <end position="204"/>
    </location>
</feature>
<evidence type="ECO:0000313" key="3">
    <source>
        <dbReference type="EMBL" id="GMI53884.1"/>
    </source>
</evidence>
<organism evidence="3 4">
    <name type="scientific">Tetraparma gracilis</name>
    <dbReference type="NCBI Taxonomy" id="2962635"/>
    <lineage>
        <taxon>Eukaryota</taxon>
        <taxon>Sar</taxon>
        <taxon>Stramenopiles</taxon>
        <taxon>Ochrophyta</taxon>
        <taxon>Bolidophyceae</taxon>
        <taxon>Parmales</taxon>
        <taxon>Triparmaceae</taxon>
        <taxon>Tetraparma</taxon>
    </lineage>
</organism>
<dbReference type="Proteomes" id="UP001165060">
    <property type="component" value="Unassembled WGS sequence"/>
</dbReference>
<feature type="compositionally biased region" description="Basic residues" evidence="2">
    <location>
        <begin position="666"/>
        <end position="676"/>
    </location>
</feature>
<proteinExistence type="predicted"/>